<dbReference type="OMA" id="TIIWINS"/>
<dbReference type="PANTHER" id="PTHR31321:SF127">
    <property type="entry name" value="PECTINESTERASE"/>
    <property type="match status" value="1"/>
</dbReference>
<dbReference type="FunFam" id="2.160.20.10:FF:000014">
    <property type="entry name" value="Pectinesterase"/>
    <property type="match status" value="1"/>
</dbReference>
<dbReference type="AlphaFoldDB" id="M7SB00"/>
<protein>
    <recommendedName>
        <fullName evidence="4 11">Pectinesterase</fullName>
        <ecNumber evidence="4 11">3.1.1.11</ecNumber>
    </recommendedName>
</protein>
<dbReference type="eggNOG" id="ENOG502QSQ4">
    <property type="taxonomic scope" value="Eukaryota"/>
</dbReference>
<evidence type="ECO:0000256" key="10">
    <source>
        <dbReference type="PROSITE-ProRule" id="PRU10040"/>
    </source>
</evidence>
<sequence length="328" mass="34732">MKSIISSLALAAAVAAESRTSAPEGCLNVAKSGGDYSTVQAAVDSLSTSDAADQCIFLDAGTYSEQVLVSARAAQLTIYGYTPDTTGYAGNEATITSSLSQNDGLSNDETATLRVKAADFKLYNVNVENGYGEGSQAVALSAYADSGYYASQFLGFQDTVLSNEGYQLFAQSLIQGATDFIFGQEAASWFEGCDIRVLARSIGYITANGREDEDGASYYVFNNCDVAAASGNSVTDGAYYLGRPWREYARVVFQNSALSAVINDEGWRIWNDDDPRTDGVLFGEYNNSGEGASTSRADFATMLDSAVGISSILGSSYASAGYYDASYM</sequence>
<dbReference type="GO" id="GO:0042545">
    <property type="term" value="P:cell wall modification"/>
    <property type="evidence" value="ECO:0007669"/>
    <property type="project" value="UniProtKB-UniRule"/>
</dbReference>
<dbReference type="EC" id="3.1.1.11" evidence="4 11"/>
<evidence type="ECO:0000256" key="6">
    <source>
        <dbReference type="ARBA" id="ARBA00022729"/>
    </source>
</evidence>
<feature type="chain" id="PRO_5005141274" description="Pectinesterase" evidence="11">
    <location>
        <begin position="17"/>
        <end position="328"/>
    </location>
</feature>
<dbReference type="GO" id="GO:0030599">
    <property type="term" value="F:pectinesterase activity"/>
    <property type="evidence" value="ECO:0007669"/>
    <property type="project" value="UniProtKB-UniRule"/>
</dbReference>
<dbReference type="UniPathway" id="UPA00545">
    <property type="reaction ID" value="UER00823"/>
</dbReference>
<evidence type="ECO:0000256" key="11">
    <source>
        <dbReference type="RuleBase" id="RU000589"/>
    </source>
</evidence>
<dbReference type="Gene3D" id="2.160.20.10">
    <property type="entry name" value="Single-stranded right-handed beta-helix, Pectin lyase-like"/>
    <property type="match status" value="1"/>
</dbReference>
<dbReference type="PANTHER" id="PTHR31321">
    <property type="entry name" value="ACYL-COA THIOESTER HYDROLASE YBHC-RELATED"/>
    <property type="match status" value="1"/>
</dbReference>
<keyword evidence="11" id="KW-0961">Cell wall biogenesis/degradation</keyword>
<comment type="pathway">
    <text evidence="2 11">Glycan metabolism; pectin degradation; 2-dehydro-3-deoxy-D-gluconate from pectin: step 1/5.</text>
</comment>
<evidence type="ECO:0000256" key="9">
    <source>
        <dbReference type="ARBA" id="ARBA00047928"/>
    </source>
</evidence>
<dbReference type="STRING" id="1287681.M7SB00"/>
<keyword evidence="6 11" id="KW-0732">Signal</keyword>
<dbReference type="PROSITE" id="PS00503">
    <property type="entry name" value="PECTINESTERASE_2"/>
    <property type="match status" value="1"/>
</dbReference>
<evidence type="ECO:0000256" key="4">
    <source>
        <dbReference type="ARBA" id="ARBA00013229"/>
    </source>
</evidence>
<dbReference type="InterPro" id="IPR000070">
    <property type="entry name" value="Pectinesterase_cat"/>
</dbReference>
<comment type="similarity">
    <text evidence="3">Belongs to the pectinesterase family.</text>
</comment>
<evidence type="ECO:0000256" key="8">
    <source>
        <dbReference type="ARBA" id="ARBA00023085"/>
    </source>
</evidence>
<keyword evidence="14" id="KW-1185">Reference proteome</keyword>
<dbReference type="GO" id="GO:0045490">
    <property type="term" value="P:pectin catabolic process"/>
    <property type="evidence" value="ECO:0007669"/>
    <property type="project" value="UniProtKB-UniRule"/>
</dbReference>
<feature type="domain" description="Pectinesterase catalytic" evidence="12">
    <location>
        <begin position="29"/>
        <end position="296"/>
    </location>
</feature>
<evidence type="ECO:0000256" key="1">
    <source>
        <dbReference type="ARBA" id="ARBA00004613"/>
    </source>
</evidence>
<dbReference type="InterPro" id="IPR033131">
    <property type="entry name" value="Pectinesterase_Asp_AS"/>
</dbReference>
<dbReference type="InterPro" id="IPR011050">
    <property type="entry name" value="Pectin_lyase_fold/virulence"/>
</dbReference>
<dbReference type="OrthoDB" id="2019149at2759"/>
<evidence type="ECO:0000313" key="14">
    <source>
        <dbReference type="Proteomes" id="UP000012174"/>
    </source>
</evidence>
<evidence type="ECO:0000313" key="13">
    <source>
        <dbReference type="EMBL" id="EMR61338.1"/>
    </source>
</evidence>
<dbReference type="SUPFAM" id="SSF51126">
    <property type="entry name" value="Pectin lyase-like"/>
    <property type="match status" value="1"/>
</dbReference>
<gene>
    <name evidence="13" type="ORF">UCREL1_11727</name>
</gene>
<dbReference type="Proteomes" id="UP000012174">
    <property type="component" value="Unassembled WGS sequence"/>
</dbReference>
<name>M7SB00_EUTLA</name>
<proteinExistence type="inferred from homology"/>
<dbReference type="EMBL" id="KB707649">
    <property type="protein sequence ID" value="EMR61338.1"/>
    <property type="molecule type" value="Genomic_DNA"/>
</dbReference>
<keyword evidence="7 11" id="KW-0378">Hydrolase</keyword>
<accession>M7SB00</accession>
<evidence type="ECO:0000256" key="2">
    <source>
        <dbReference type="ARBA" id="ARBA00005184"/>
    </source>
</evidence>
<comment type="subcellular location">
    <subcellularLocation>
        <location evidence="1 11">Secreted</location>
    </subcellularLocation>
</comment>
<dbReference type="Pfam" id="PF01095">
    <property type="entry name" value="Pectinesterase"/>
    <property type="match status" value="1"/>
</dbReference>
<dbReference type="InterPro" id="IPR012334">
    <property type="entry name" value="Pectin_lyas_fold"/>
</dbReference>
<dbReference type="KEGG" id="ela:UCREL1_11727"/>
<evidence type="ECO:0000256" key="5">
    <source>
        <dbReference type="ARBA" id="ARBA00022525"/>
    </source>
</evidence>
<evidence type="ECO:0000256" key="3">
    <source>
        <dbReference type="ARBA" id="ARBA00008891"/>
    </source>
</evidence>
<comment type="function">
    <text evidence="11">Involved in maceration and soft-rotting of plant tissue.</text>
</comment>
<feature type="signal peptide" evidence="11">
    <location>
        <begin position="1"/>
        <end position="16"/>
    </location>
</feature>
<dbReference type="HOGENOM" id="CLU_012243_1_1_1"/>
<keyword evidence="5 11" id="KW-0964">Secreted</keyword>
<organism evidence="13 14">
    <name type="scientific">Eutypa lata (strain UCR-EL1)</name>
    <name type="common">Grapevine dieback disease fungus</name>
    <name type="synonym">Eutypa armeniacae</name>
    <dbReference type="NCBI Taxonomy" id="1287681"/>
    <lineage>
        <taxon>Eukaryota</taxon>
        <taxon>Fungi</taxon>
        <taxon>Dikarya</taxon>
        <taxon>Ascomycota</taxon>
        <taxon>Pezizomycotina</taxon>
        <taxon>Sordariomycetes</taxon>
        <taxon>Xylariomycetidae</taxon>
        <taxon>Xylariales</taxon>
        <taxon>Diatrypaceae</taxon>
        <taxon>Eutypa</taxon>
    </lineage>
</organism>
<evidence type="ECO:0000259" key="12">
    <source>
        <dbReference type="Pfam" id="PF01095"/>
    </source>
</evidence>
<dbReference type="GO" id="GO:0005576">
    <property type="term" value="C:extracellular region"/>
    <property type="evidence" value="ECO:0007669"/>
    <property type="project" value="UniProtKB-SubCell"/>
</dbReference>
<feature type="active site" evidence="10">
    <location>
        <position position="179"/>
    </location>
</feature>
<keyword evidence="8 11" id="KW-0063">Aspartyl esterase</keyword>
<reference evidence="14" key="1">
    <citation type="journal article" date="2013" name="Genome Announc.">
        <title>Draft genome sequence of the grapevine dieback fungus Eutypa lata UCR-EL1.</title>
        <authorList>
            <person name="Blanco-Ulate B."/>
            <person name="Rolshausen P.E."/>
            <person name="Cantu D."/>
        </authorList>
    </citation>
    <scope>NUCLEOTIDE SEQUENCE [LARGE SCALE GENOMIC DNA]</scope>
    <source>
        <strain evidence="14">UCR-EL1</strain>
    </source>
</reference>
<evidence type="ECO:0000256" key="7">
    <source>
        <dbReference type="ARBA" id="ARBA00022801"/>
    </source>
</evidence>
<comment type="catalytic activity">
    <reaction evidence="9 11">
        <text>[(1-&gt;4)-alpha-D-galacturonosyl methyl ester](n) + n H2O = [(1-&gt;4)-alpha-D-galacturonosyl](n) + n methanol + n H(+)</text>
        <dbReference type="Rhea" id="RHEA:22380"/>
        <dbReference type="Rhea" id="RHEA-COMP:14570"/>
        <dbReference type="Rhea" id="RHEA-COMP:14573"/>
        <dbReference type="ChEBI" id="CHEBI:15377"/>
        <dbReference type="ChEBI" id="CHEBI:15378"/>
        <dbReference type="ChEBI" id="CHEBI:17790"/>
        <dbReference type="ChEBI" id="CHEBI:140522"/>
        <dbReference type="ChEBI" id="CHEBI:140523"/>
        <dbReference type="EC" id="3.1.1.11"/>
    </reaction>
</comment>